<dbReference type="RefSeq" id="WP_147847712.1">
    <property type="nucleotide sequence ID" value="NZ_VDUZ01000015.1"/>
</dbReference>
<dbReference type="EMBL" id="VDUZ01000015">
    <property type="protein sequence ID" value="TXL75141.1"/>
    <property type="molecule type" value="Genomic_DNA"/>
</dbReference>
<dbReference type="AlphaFoldDB" id="A0A5C8PMA3"/>
<dbReference type="Proteomes" id="UP000321638">
    <property type="component" value="Unassembled WGS sequence"/>
</dbReference>
<name>A0A5C8PMA3_9HYPH</name>
<protein>
    <submittedName>
        <fullName evidence="1">Uncharacterized protein</fullName>
    </submittedName>
</protein>
<proteinExistence type="predicted"/>
<dbReference type="OrthoDB" id="7829910at2"/>
<comment type="caution">
    <text evidence="1">The sequence shown here is derived from an EMBL/GenBank/DDBJ whole genome shotgun (WGS) entry which is preliminary data.</text>
</comment>
<evidence type="ECO:0000313" key="2">
    <source>
        <dbReference type="Proteomes" id="UP000321638"/>
    </source>
</evidence>
<sequence>MAEALDTFSIEERARIRSALQRYKQLKGGIGDTRLQQHMEEVLRLPVRLKALQRFIAGTHRTDDITVHRYRLFLRKAAPPPPEDDLAKAFRTFLPLSVSFGPKGAVGRLAGKYQAFRRPYQDGADGADESKQTGRLQRFARFMPRPSHGSGFDPACLNFNLERSGEPGFLRVSETIDERMDEEAGATSPAKAMFGSNGFILPCARREFFMMTRGFGETRLYLLHMISEDPAVLRGLVFEAQDMLDLRKNKESAWNPSFEIVLGRRTNAKSQVPSTSA</sequence>
<evidence type="ECO:0000313" key="1">
    <source>
        <dbReference type="EMBL" id="TXL75141.1"/>
    </source>
</evidence>
<gene>
    <name evidence="1" type="ORF">FHP25_14750</name>
</gene>
<reference evidence="1 2" key="1">
    <citation type="submission" date="2019-06" db="EMBL/GenBank/DDBJ databases">
        <title>New taxonomy in bacterial strain CC-CFT640, isolated from vineyard.</title>
        <authorList>
            <person name="Lin S.-Y."/>
            <person name="Tsai C.-F."/>
            <person name="Young C.-C."/>
        </authorList>
    </citation>
    <scope>NUCLEOTIDE SEQUENCE [LARGE SCALE GENOMIC DNA]</scope>
    <source>
        <strain evidence="1 2">CC-CFT640</strain>
    </source>
</reference>
<accession>A0A5C8PMA3</accession>
<keyword evidence="2" id="KW-1185">Reference proteome</keyword>
<organism evidence="1 2">
    <name type="scientific">Vineibacter terrae</name>
    <dbReference type="NCBI Taxonomy" id="2586908"/>
    <lineage>
        <taxon>Bacteria</taxon>
        <taxon>Pseudomonadati</taxon>
        <taxon>Pseudomonadota</taxon>
        <taxon>Alphaproteobacteria</taxon>
        <taxon>Hyphomicrobiales</taxon>
        <taxon>Vineibacter</taxon>
    </lineage>
</organism>